<evidence type="ECO:0000256" key="1">
    <source>
        <dbReference type="SAM" id="SignalP"/>
    </source>
</evidence>
<evidence type="ECO:0000313" key="2">
    <source>
        <dbReference type="EMBL" id="OQR77176.1"/>
    </source>
</evidence>
<sequence length="103" mass="11096">MKTLAIVTLVTFFLLFTAACAERACNACGPECSGACGTAMFRACCFNYNRKRSLQPVPAQLDRPEQDNSVILALDGPVPSVANSNGLKQAMWRARKSGCATDY</sequence>
<dbReference type="PROSITE" id="PS51257">
    <property type="entry name" value="PROKAR_LIPOPROTEIN"/>
    <property type="match status" value="1"/>
</dbReference>
<name>A0A1V9XUI9_9ACAR</name>
<dbReference type="AlphaFoldDB" id="A0A1V9XUI9"/>
<accession>A0A1V9XUI9</accession>
<evidence type="ECO:0000313" key="3">
    <source>
        <dbReference type="Proteomes" id="UP000192247"/>
    </source>
</evidence>
<keyword evidence="3" id="KW-1185">Reference proteome</keyword>
<protein>
    <submittedName>
        <fullName evidence="2">Uncharacterized protein</fullName>
    </submittedName>
</protein>
<dbReference type="EMBL" id="MNPL01003868">
    <property type="protein sequence ID" value="OQR77176.1"/>
    <property type="molecule type" value="Genomic_DNA"/>
</dbReference>
<dbReference type="OrthoDB" id="8195871at2759"/>
<gene>
    <name evidence="2" type="ORF">BIW11_02949</name>
</gene>
<comment type="caution">
    <text evidence="2">The sequence shown here is derived from an EMBL/GenBank/DDBJ whole genome shotgun (WGS) entry which is preliminary data.</text>
</comment>
<organism evidence="2 3">
    <name type="scientific">Tropilaelaps mercedesae</name>
    <dbReference type="NCBI Taxonomy" id="418985"/>
    <lineage>
        <taxon>Eukaryota</taxon>
        <taxon>Metazoa</taxon>
        <taxon>Ecdysozoa</taxon>
        <taxon>Arthropoda</taxon>
        <taxon>Chelicerata</taxon>
        <taxon>Arachnida</taxon>
        <taxon>Acari</taxon>
        <taxon>Parasitiformes</taxon>
        <taxon>Mesostigmata</taxon>
        <taxon>Gamasina</taxon>
        <taxon>Dermanyssoidea</taxon>
        <taxon>Laelapidae</taxon>
        <taxon>Tropilaelaps</taxon>
    </lineage>
</organism>
<reference evidence="2 3" key="1">
    <citation type="journal article" date="2017" name="Gigascience">
        <title>Draft genome of the honey bee ectoparasitic mite, Tropilaelaps mercedesae, is shaped by the parasitic life history.</title>
        <authorList>
            <person name="Dong X."/>
            <person name="Armstrong S.D."/>
            <person name="Xia D."/>
            <person name="Makepeace B.L."/>
            <person name="Darby A.C."/>
            <person name="Kadowaki T."/>
        </authorList>
    </citation>
    <scope>NUCLEOTIDE SEQUENCE [LARGE SCALE GENOMIC DNA]</scope>
    <source>
        <strain evidence="2">Wuxi-XJTLU</strain>
    </source>
</reference>
<feature type="signal peptide" evidence="1">
    <location>
        <begin position="1"/>
        <end position="21"/>
    </location>
</feature>
<proteinExistence type="predicted"/>
<dbReference type="Proteomes" id="UP000192247">
    <property type="component" value="Unassembled WGS sequence"/>
</dbReference>
<keyword evidence="1" id="KW-0732">Signal</keyword>
<feature type="chain" id="PRO_5011986219" evidence="1">
    <location>
        <begin position="22"/>
        <end position="103"/>
    </location>
</feature>
<dbReference type="InParanoid" id="A0A1V9XUI9"/>